<dbReference type="Pfam" id="PF02502">
    <property type="entry name" value="LacAB_rpiB"/>
    <property type="match status" value="1"/>
</dbReference>
<evidence type="ECO:0000256" key="1">
    <source>
        <dbReference type="ARBA" id="ARBA00008754"/>
    </source>
</evidence>
<dbReference type="Gene3D" id="3.40.1400.10">
    <property type="entry name" value="Sugar-phosphate isomerase, RpiB/LacA/LacB"/>
    <property type="match status" value="1"/>
</dbReference>
<evidence type="ECO:0000313" key="2">
    <source>
        <dbReference type="EMBL" id="OGY63363.1"/>
    </source>
</evidence>
<dbReference type="GO" id="GO:0009052">
    <property type="term" value="P:pentose-phosphate shunt, non-oxidative branch"/>
    <property type="evidence" value="ECO:0007669"/>
    <property type="project" value="TreeGrafter"/>
</dbReference>
<gene>
    <name evidence="2" type="ORF">A3B92_02005</name>
</gene>
<dbReference type="InterPro" id="IPR036569">
    <property type="entry name" value="RpiB_LacA_LacB_sf"/>
</dbReference>
<dbReference type="SUPFAM" id="SSF89623">
    <property type="entry name" value="Ribose/Galactose isomerase RpiB/AlsB"/>
    <property type="match status" value="1"/>
</dbReference>
<organism evidence="2 3">
    <name type="scientific">Candidatus Harrisonbacteria bacterium RIFCSPHIGHO2_02_FULL_42_16</name>
    <dbReference type="NCBI Taxonomy" id="1798404"/>
    <lineage>
        <taxon>Bacteria</taxon>
        <taxon>Candidatus Harrisoniibacteriota</taxon>
    </lineage>
</organism>
<dbReference type="PIRSF" id="PIRSF005384">
    <property type="entry name" value="RpiB_LacA_B"/>
    <property type="match status" value="1"/>
</dbReference>
<dbReference type="EMBL" id="MHJG01000023">
    <property type="protein sequence ID" value="OGY63363.1"/>
    <property type="molecule type" value="Genomic_DNA"/>
</dbReference>
<accession>A0A1G1ZFN3</accession>
<proteinExistence type="inferred from homology"/>
<dbReference type="Proteomes" id="UP000177960">
    <property type="component" value="Unassembled WGS sequence"/>
</dbReference>
<name>A0A1G1ZFN3_9BACT</name>
<protein>
    <recommendedName>
        <fullName evidence="4">Ribose-5-phosphate isomerase</fullName>
    </recommendedName>
</protein>
<reference evidence="2 3" key="1">
    <citation type="journal article" date="2016" name="Nat. Commun.">
        <title>Thousands of microbial genomes shed light on interconnected biogeochemical processes in an aquifer system.</title>
        <authorList>
            <person name="Anantharaman K."/>
            <person name="Brown C.T."/>
            <person name="Hug L.A."/>
            <person name="Sharon I."/>
            <person name="Castelle C.J."/>
            <person name="Probst A.J."/>
            <person name="Thomas B.C."/>
            <person name="Singh A."/>
            <person name="Wilkins M.J."/>
            <person name="Karaoz U."/>
            <person name="Brodie E.L."/>
            <person name="Williams K.H."/>
            <person name="Hubbard S.S."/>
            <person name="Banfield J.F."/>
        </authorList>
    </citation>
    <scope>NUCLEOTIDE SEQUENCE [LARGE SCALE GENOMIC DNA]</scope>
</reference>
<evidence type="ECO:0000313" key="3">
    <source>
        <dbReference type="Proteomes" id="UP000177960"/>
    </source>
</evidence>
<dbReference type="STRING" id="1798404.A3B92_02005"/>
<dbReference type="PANTHER" id="PTHR30345:SF0">
    <property type="entry name" value="DNA DAMAGE-REPAIR_TOLERATION PROTEIN DRT102"/>
    <property type="match status" value="1"/>
</dbReference>
<evidence type="ECO:0008006" key="4">
    <source>
        <dbReference type="Google" id="ProtNLM"/>
    </source>
</evidence>
<sequence>MLIYIGADHRGFKLKEALKNYLKESGYQEVTDAGNHQYDKNDDYPDFGVKVAEKVSLDPENSRGILICGSGVGMDIVANRFANVRSVLASNPEQAEDSRIDDNTNILSLAADFLTENEAKKILTIWLQTDFSEEERFRRRLEKIDKIGK</sequence>
<dbReference type="AlphaFoldDB" id="A0A1G1ZFN3"/>
<dbReference type="NCBIfam" id="NF004051">
    <property type="entry name" value="PRK05571.1"/>
    <property type="match status" value="1"/>
</dbReference>
<comment type="caution">
    <text evidence="2">The sequence shown here is derived from an EMBL/GenBank/DDBJ whole genome shotgun (WGS) entry which is preliminary data.</text>
</comment>
<dbReference type="GO" id="GO:0004751">
    <property type="term" value="F:ribose-5-phosphate isomerase activity"/>
    <property type="evidence" value="ECO:0007669"/>
    <property type="project" value="TreeGrafter"/>
</dbReference>
<dbReference type="GO" id="GO:0019316">
    <property type="term" value="P:D-allose catabolic process"/>
    <property type="evidence" value="ECO:0007669"/>
    <property type="project" value="TreeGrafter"/>
</dbReference>
<dbReference type="InterPro" id="IPR003500">
    <property type="entry name" value="RpiB_LacA_LacB"/>
</dbReference>
<dbReference type="NCBIfam" id="TIGR00689">
    <property type="entry name" value="rpiB_lacA_lacB"/>
    <property type="match status" value="1"/>
</dbReference>
<comment type="similarity">
    <text evidence="1">Belongs to the LacAB/RpiB family.</text>
</comment>
<dbReference type="PANTHER" id="PTHR30345">
    <property type="entry name" value="RIBOSE-5-PHOSPHATE ISOMERASE B"/>
    <property type="match status" value="1"/>
</dbReference>